<organism evidence="1 2">
    <name type="scientific">Haliscomenobacter hydrossis (strain ATCC 27775 / DSM 1100 / LMG 10767 / O)</name>
    <dbReference type="NCBI Taxonomy" id="760192"/>
    <lineage>
        <taxon>Bacteria</taxon>
        <taxon>Pseudomonadati</taxon>
        <taxon>Bacteroidota</taxon>
        <taxon>Saprospiria</taxon>
        <taxon>Saprospirales</taxon>
        <taxon>Haliscomenobacteraceae</taxon>
        <taxon>Haliscomenobacter</taxon>
    </lineage>
</organism>
<protein>
    <submittedName>
        <fullName evidence="1">Uncharacterized protein</fullName>
    </submittedName>
</protein>
<evidence type="ECO:0000313" key="2">
    <source>
        <dbReference type="Proteomes" id="UP000008461"/>
    </source>
</evidence>
<dbReference type="STRING" id="760192.Halhy_5941"/>
<dbReference type="HOGENOM" id="CLU_1105933_0_0_10"/>
<evidence type="ECO:0000313" key="1">
    <source>
        <dbReference type="EMBL" id="AEE53764.1"/>
    </source>
</evidence>
<keyword evidence="2" id="KW-1185">Reference proteome</keyword>
<dbReference type="KEGG" id="hhy:Halhy_5941"/>
<sequence>MVATTYSTKRVLQIAHKAKDNAKTPLELKVEQVINLIKVRVRERSIEEAAESVRLHVLDLRQSMIEFFAQNDVKTTQYSEGLNSYKAGESKLDQYKTLKEEVDEVLTAQDKIFMAIAEKFGFEQFGQAVDESQNELASLQNSNPESLQRWIEKSIDVEFSLITADLIIDGELTLPKSKIKQLITFMDRAISSYGGFSILFKLWEPTYEEIDDSRLTMNMHIMAGVYSSKYNTGVKIRMTIEEMKAYLLSEV</sequence>
<dbReference type="Proteomes" id="UP000008461">
    <property type="component" value="Chromosome"/>
</dbReference>
<dbReference type="EMBL" id="CP002691">
    <property type="protein sequence ID" value="AEE53764.1"/>
    <property type="molecule type" value="Genomic_DNA"/>
</dbReference>
<dbReference type="RefSeq" id="WP_013768292.1">
    <property type="nucleotide sequence ID" value="NC_015510.1"/>
</dbReference>
<accession>F4L091</accession>
<gene>
    <name evidence="1" type="ordered locus">Halhy_5941</name>
</gene>
<reference key="2">
    <citation type="submission" date="2011-04" db="EMBL/GenBank/DDBJ databases">
        <title>Complete sequence of chromosome of Haliscomenobacter hydrossis DSM 1100.</title>
        <authorList>
            <consortium name="US DOE Joint Genome Institute (JGI-PGF)"/>
            <person name="Lucas S."/>
            <person name="Han J."/>
            <person name="Lapidus A."/>
            <person name="Bruce D."/>
            <person name="Goodwin L."/>
            <person name="Pitluck S."/>
            <person name="Peters L."/>
            <person name="Kyrpides N."/>
            <person name="Mavromatis K."/>
            <person name="Ivanova N."/>
            <person name="Ovchinnikova G."/>
            <person name="Pagani I."/>
            <person name="Daligault H."/>
            <person name="Detter J.C."/>
            <person name="Han C."/>
            <person name="Land M."/>
            <person name="Hauser L."/>
            <person name="Markowitz V."/>
            <person name="Cheng J.-F."/>
            <person name="Hugenholtz P."/>
            <person name="Woyke T."/>
            <person name="Wu D."/>
            <person name="Verbarg S."/>
            <person name="Frueling A."/>
            <person name="Brambilla E."/>
            <person name="Klenk H.-P."/>
            <person name="Eisen J.A."/>
        </authorList>
    </citation>
    <scope>NUCLEOTIDE SEQUENCE</scope>
    <source>
        <strain>DSM 1100</strain>
    </source>
</reference>
<name>F4L091_HALH1</name>
<dbReference type="AlphaFoldDB" id="F4L091"/>
<proteinExistence type="predicted"/>
<reference evidence="1 2" key="1">
    <citation type="journal article" date="2011" name="Stand. Genomic Sci.">
        <title>Complete genome sequence of Haliscomenobacter hydrossis type strain (O).</title>
        <authorList>
            <consortium name="US DOE Joint Genome Institute (JGI-PGF)"/>
            <person name="Daligault H."/>
            <person name="Lapidus A."/>
            <person name="Zeytun A."/>
            <person name="Nolan M."/>
            <person name="Lucas S."/>
            <person name="Del Rio T.G."/>
            <person name="Tice H."/>
            <person name="Cheng J.F."/>
            <person name="Tapia R."/>
            <person name="Han C."/>
            <person name="Goodwin L."/>
            <person name="Pitluck S."/>
            <person name="Liolios K."/>
            <person name="Pagani I."/>
            <person name="Ivanova N."/>
            <person name="Huntemann M."/>
            <person name="Mavromatis K."/>
            <person name="Mikhailova N."/>
            <person name="Pati A."/>
            <person name="Chen A."/>
            <person name="Palaniappan K."/>
            <person name="Land M."/>
            <person name="Hauser L."/>
            <person name="Brambilla E.M."/>
            <person name="Rohde M."/>
            <person name="Verbarg S."/>
            <person name="Goker M."/>
            <person name="Bristow J."/>
            <person name="Eisen J.A."/>
            <person name="Markowitz V."/>
            <person name="Hugenholtz P."/>
            <person name="Kyrpides N.C."/>
            <person name="Klenk H.P."/>
            <person name="Woyke T."/>
        </authorList>
    </citation>
    <scope>NUCLEOTIDE SEQUENCE [LARGE SCALE GENOMIC DNA]</scope>
    <source>
        <strain evidence="2">ATCC 27775 / DSM 1100 / LMG 10767 / O</strain>
    </source>
</reference>